<comment type="pathway">
    <text evidence="1 5">Glycan metabolism; L-arabinan degradation.</text>
</comment>
<feature type="signal peptide" evidence="9">
    <location>
        <begin position="1"/>
        <end position="21"/>
    </location>
</feature>
<dbReference type="InterPro" id="IPR016840">
    <property type="entry name" value="Glyco_hydro_43_endo_a_Ara-ase"/>
</dbReference>
<feature type="chain" id="PRO_5011614917" evidence="9">
    <location>
        <begin position="22"/>
        <end position="339"/>
    </location>
</feature>
<dbReference type="STRING" id="645274.SAMN04487901_11337"/>
<feature type="site" description="Important for substrate recognition" evidence="8">
    <location>
        <position position="296"/>
    </location>
</feature>
<feature type="binding site" evidence="7">
    <location>
        <begin position="154"/>
        <end position="157"/>
    </location>
    <ligand>
        <name>substrate</name>
    </ligand>
</feature>
<keyword evidence="9" id="KW-0732">Signal</keyword>
<evidence type="ECO:0000256" key="2">
    <source>
        <dbReference type="ARBA" id="ARBA00009865"/>
    </source>
</evidence>
<keyword evidence="4 5" id="KW-0326">Glycosidase</keyword>
<evidence type="ECO:0000256" key="8">
    <source>
        <dbReference type="PIRSR" id="PIRSR026534-3"/>
    </source>
</evidence>
<dbReference type="Gene3D" id="2.115.10.20">
    <property type="entry name" value="Glycosyl hydrolase domain, family 43"/>
    <property type="match status" value="1"/>
</dbReference>
<dbReference type="EMBL" id="FNCQ01000013">
    <property type="protein sequence ID" value="SDG94236.1"/>
    <property type="molecule type" value="Genomic_DNA"/>
</dbReference>
<dbReference type="PIRSF" id="PIRSF026534">
    <property type="entry name" value="Endo_alpha-L-arabinosidase"/>
    <property type="match status" value="1"/>
</dbReference>
<organism evidence="10 11">
    <name type="scientific">Prevotella communis</name>
    <dbReference type="NCBI Taxonomy" id="2913614"/>
    <lineage>
        <taxon>Bacteria</taxon>
        <taxon>Pseudomonadati</taxon>
        <taxon>Bacteroidota</taxon>
        <taxon>Bacteroidia</taxon>
        <taxon>Bacteroidales</taxon>
        <taxon>Prevotellaceae</taxon>
        <taxon>Prevotella</taxon>
    </lineage>
</organism>
<protein>
    <submittedName>
        <fullName evidence="10">Arabinan endo-1,5-alpha-L-arabinosidase</fullName>
    </submittedName>
</protein>
<gene>
    <name evidence="10" type="ORF">SAMN04487901_11337</name>
</gene>
<evidence type="ECO:0000256" key="3">
    <source>
        <dbReference type="ARBA" id="ARBA00022801"/>
    </source>
</evidence>
<feature type="site" description="Important for catalytic activity, responsible for pKa modulation of the active site Glu and correct orientation of both the proton donor and substrate" evidence="8">
    <location>
        <position position="157"/>
    </location>
</feature>
<dbReference type="GO" id="GO:0031222">
    <property type="term" value="P:arabinan catabolic process"/>
    <property type="evidence" value="ECO:0007669"/>
    <property type="project" value="UniProtKB-UniPathway"/>
</dbReference>
<dbReference type="InterPro" id="IPR023296">
    <property type="entry name" value="Glyco_hydro_beta-prop_sf"/>
</dbReference>
<dbReference type="InterPro" id="IPR050727">
    <property type="entry name" value="GH43_arabinanases"/>
</dbReference>
<evidence type="ECO:0000313" key="11">
    <source>
        <dbReference type="Proteomes" id="UP000198779"/>
    </source>
</evidence>
<accession>A0A1G7YD38</accession>
<feature type="binding site" evidence="7">
    <location>
        <position position="41"/>
    </location>
    <ligand>
        <name>substrate</name>
    </ligand>
</feature>
<evidence type="ECO:0000256" key="7">
    <source>
        <dbReference type="PIRSR" id="PIRSR026534-2"/>
    </source>
</evidence>
<evidence type="ECO:0000256" key="6">
    <source>
        <dbReference type="PIRSR" id="PIRSR026534-1"/>
    </source>
</evidence>
<dbReference type="PANTHER" id="PTHR43301:SF3">
    <property type="entry name" value="ARABINAN ENDO-1,5-ALPHA-L-ARABINOSIDASE A-RELATED"/>
    <property type="match status" value="1"/>
</dbReference>
<evidence type="ECO:0000256" key="9">
    <source>
        <dbReference type="SAM" id="SignalP"/>
    </source>
</evidence>
<dbReference type="SUPFAM" id="SSF75005">
    <property type="entry name" value="Arabinanase/levansucrase/invertase"/>
    <property type="match status" value="1"/>
</dbReference>
<dbReference type="AlphaFoldDB" id="A0A1G7YD38"/>
<evidence type="ECO:0000256" key="4">
    <source>
        <dbReference type="ARBA" id="ARBA00023295"/>
    </source>
</evidence>
<dbReference type="UniPathway" id="UPA00667"/>
<keyword evidence="11" id="KW-1185">Reference proteome</keyword>
<dbReference type="PANTHER" id="PTHR43301">
    <property type="entry name" value="ARABINAN ENDO-1,5-ALPHA-L-ARABINOSIDASE"/>
    <property type="match status" value="1"/>
</dbReference>
<feature type="binding site" evidence="7">
    <location>
        <begin position="174"/>
        <end position="176"/>
    </location>
    <ligand>
        <name>substrate</name>
    </ligand>
</feature>
<evidence type="ECO:0000256" key="1">
    <source>
        <dbReference type="ARBA" id="ARBA00004834"/>
    </source>
</evidence>
<evidence type="ECO:0000256" key="5">
    <source>
        <dbReference type="PIRNR" id="PIRNR026534"/>
    </source>
</evidence>
<name>A0A1G7YD38_9BACT</name>
<keyword evidence="3 5" id="KW-0378">Hydrolase</keyword>
<dbReference type="GO" id="GO:0046558">
    <property type="term" value="F:arabinan endo-1,5-alpha-L-arabinosidase activity"/>
    <property type="evidence" value="ECO:0007669"/>
    <property type="project" value="InterPro"/>
</dbReference>
<dbReference type="RefSeq" id="WP_091818462.1">
    <property type="nucleotide sequence ID" value="NZ_FNCQ01000013.1"/>
</dbReference>
<feature type="binding site" evidence="7">
    <location>
        <position position="119"/>
    </location>
    <ligand>
        <name>substrate</name>
    </ligand>
</feature>
<feature type="active site" description="Proton acceptor" evidence="6">
    <location>
        <position position="41"/>
    </location>
</feature>
<feature type="active site" description="Proton donor" evidence="6">
    <location>
        <position position="225"/>
    </location>
</feature>
<evidence type="ECO:0000313" key="10">
    <source>
        <dbReference type="EMBL" id="SDG94236.1"/>
    </source>
</evidence>
<dbReference type="Proteomes" id="UP000198779">
    <property type="component" value="Unassembled WGS sequence"/>
</dbReference>
<dbReference type="InterPro" id="IPR006710">
    <property type="entry name" value="Glyco_hydro_43"/>
</dbReference>
<proteinExistence type="inferred from homology"/>
<sequence length="339" mass="38618">MTKRHLLPFCMMALCAICLHAQPRNHHRRMAFSTDTVMAHDPVMAYENGTYHLLSTGMGIQWATSKDRKTWVMQPTPFIEQIPQWTHDSVPGFRNHVWAPDIIRWHDRWWLAYSCSTFGKNTSAIGLMSASSLTGQWKDEGCIVASKEKRDNWNAIDPCFVIDDNDQPWLTWGSFWDGIQIARLTLSHFSSLISPPVTIARRYQPNDPNAAENPTSKFAGRNAIEAPFILKHGGYYYLFVSWDYCCRGAQSNYRVAVGRSKQVTGPYLDREGRDMLHGGGTLFLEGDKTEFEAAGHCAAYDMNGESIFICHGYSARLNGAALLIQKPIKWTRDQWPYLE</sequence>
<comment type="similarity">
    <text evidence="2 5">Belongs to the glycosyl hydrolase 43 family.</text>
</comment>
<reference evidence="11" key="1">
    <citation type="submission" date="2016-10" db="EMBL/GenBank/DDBJ databases">
        <authorList>
            <person name="Varghese N."/>
            <person name="Submissions S."/>
        </authorList>
    </citation>
    <scope>NUCLEOTIDE SEQUENCE [LARGE SCALE GENOMIC DNA]</scope>
    <source>
        <strain evidence="11">BP1-148</strain>
    </source>
</reference>
<dbReference type="Pfam" id="PF04616">
    <property type="entry name" value="Glyco_hydro_43"/>
    <property type="match status" value="1"/>
</dbReference>